<keyword evidence="2" id="KW-1185">Reference proteome</keyword>
<gene>
    <name evidence="1" type="ORF">ALECFALPRED_004187</name>
</gene>
<evidence type="ECO:0000313" key="2">
    <source>
        <dbReference type="Proteomes" id="UP000664203"/>
    </source>
</evidence>
<name>A0A8H3FTU3_9LECA</name>
<accession>A0A8H3FTU3</accession>
<proteinExistence type="predicted"/>
<reference evidence="1" key="1">
    <citation type="submission" date="2021-03" db="EMBL/GenBank/DDBJ databases">
        <authorList>
            <person name="Tagirdzhanova G."/>
        </authorList>
    </citation>
    <scope>NUCLEOTIDE SEQUENCE</scope>
</reference>
<organism evidence="1 2">
    <name type="scientific">Alectoria fallacina</name>
    <dbReference type="NCBI Taxonomy" id="1903189"/>
    <lineage>
        <taxon>Eukaryota</taxon>
        <taxon>Fungi</taxon>
        <taxon>Dikarya</taxon>
        <taxon>Ascomycota</taxon>
        <taxon>Pezizomycotina</taxon>
        <taxon>Lecanoromycetes</taxon>
        <taxon>OSLEUM clade</taxon>
        <taxon>Lecanoromycetidae</taxon>
        <taxon>Lecanorales</taxon>
        <taxon>Lecanorineae</taxon>
        <taxon>Parmeliaceae</taxon>
        <taxon>Alectoria</taxon>
    </lineage>
</organism>
<sequence>MKENTVTEKEKLMNPRKEDARAISGLAVKFVNPESLEQAIEHIPLALGDSKVSHLLTGDSDRDADALCGDDICGEIRSGTVKGGYSLFQILVNRMIILGIQNVLG</sequence>
<protein>
    <submittedName>
        <fullName evidence="1">Uncharacterized protein</fullName>
    </submittedName>
</protein>
<dbReference type="AlphaFoldDB" id="A0A8H3FTU3"/>
<dbReference type="OrthoDB" id="10463551at2759"/>
<comment type="caution">
    <text evidence="1">The sequence shown here is derived from an EMBL/GenBank/DDBJ whole genome shotgun (WGS) entry which is preliminary data.</text>
</comment>
<dbReference type="Proteomes" id="UP000664203">
    <property type="component" value="Unassembled WGS sequence"/>
</dbReference>
<evidence type="ECO:0000313" key="1">
    <source>
        <dbReference type="EMBL" id="CAF9928982.1"/>
    </source>
</evidence>
<dbReference type="EMBL" id="CAJPDR010000259">
    <property type="protein sequence ID" value="CAF9928982.1"/>
    <property type="molecule type" value="Genomic_DNA"/>
</dbReference>